<keyword evidence="3" id="KW-0808">Transferase</keyword>
<feature type="domain" description="MHYT" evidence="2">
    <location>
        <begin position="14"/>
        <end position="204"/>
    </location>
</feature>
<evidence type="ECO:0000259" key="2">
    <source>
        <dbReference type="PROSITE" id="PS50924"/>
    </source>
</evidence>
<dbReference type="EMBL" id="LVHG01000079">
    <property type="protein sequence ID" value="OAK58526.1"/>
    <property type="molecule type" value="Genomic_DNA"/>
</dbReference>
<dbReference type="AlphaFoldDB" id="A0AA91DIB1"/>
<feature type="transmembrane region" description="Helical" evidence="1">
    <location>
        <begin position="149"/>
        <end position="171"/>
    </location>
</feature>
<feature type="transmembrane region" description="Helical" evidence="1">
    <location>
        <begin position="117"/>
        <end position="137"/>
    </location>
</feature>
<dbReference type="PANTHER" id="PTHR35152:SF1">
    <property type="entry name" value="DOMAIN SIGNALLING PROTEIN, PUTATIVE (AFU_ORTHOLOGUE AFUA_5G11310)-RELATED"/>
    <property type="match status" value="1"/>
</dbReference>
<feature type="transmembrane region" description="Helical" evidence="1">
    <location>
        <begin position="87"/>
        <end position="105"/>
    </location>
</feature>
<reference evidence="3 4" key="1">
    <citation type="submission" date="2016-03" db="EMBL/GenBank/DDBJ databases">
        <title>Genome sequence of Variovorax paradoxus KB5.</title>
        <authorList>
            <person name="Jeong H."/>
            <person name="Hong C.E."/>
            <person name="Jo S.H."/>
            <person name="Park J.M."/>
        </authorList>
    </citation>
    <scope>NUCLEOTIDE SEQUENCE [LARGE SCALE GENOMIC DNA]</scope>
    <source>
        <strain evidence="3 4">KB5</strain>
    </source>
</reference>
<dbReference type="InterPro" id="IPR005330">
    <property type="entry name" value="MHYT_dom"/>
</dbReference>
<keyword evidence="1" id="KW-1133">Transmembrane helix</keyword>
<accession>A0AA91DIB1</accession>
<dbReference type="RefSeq" id="WP_081270682.1">
    <property type="nucleotide sequence ID" value="NZ_LVHG01000079.1"/>
</dbReference>
<keyword evidence="1" id="KW-0472">Membrane</keyword>
<feature type="transmembrane region" description="Helical" evidence="1">
    <location>
        <begin position="221"/>
        <end position="240"/>
    </location>
</feature>
<keyword evidence="3" id="KW-0418">Kinase</keyword>
<proteinExistence type="predicted"/>
<organism evidence="3 4">
    <name type="scientific">Variovorax paradoxus</name>
    <dbReference type="NCBI Taxonomy" id="34073"/>
    <lineage>
        <taxon>Bacteria</taxon>
        <taxon>Pseudomonadati</taxon>
        <taxon>Pseudomonadota</taxon>
        <taxon>Betaproteobacteria</taxon>
        <taxon>Burkholderiales</taxon>
        <taxon>Comamonadaceae</taxon>
        <taxon>Variovorax</taxon>
    </lineage>
</organism>
<dbReference type="Proteomes" id="UP000077852">
    <property type="component" value="Unassembled WGS sequence"/>
</dbReference>
<evidence type="ECO:0000313" key="3">
    <source>
        <dbReference type="EMBL" id="OAK58526.1"/>
    </source>
</evidence>
<feature type="transmembrane region" description="Helical" evidence="1">
    <location>
        <begin position="183"/>
        <end position="209"/>
    </location>
</feature>
<comment type="caution">
    <text evidence="3">The sequence shown here is derived from an EMBL/GenBank/DDBJ whole genome shotgun (WGS) entry which is preliminary data.</text>
</comment>
<dbReference type="PANTHER" id="PTHR35152">
    <property type="entry name" value="DOMAIN SIGNALLING PROTEIN, PUTATIVE (AFU_ORTHOLOGUE AFUA_5G11310)-RELATED"/>
    <property type="match status" value="1"/>
</dbReference>
<name>A0AA91DIB1_VARPD</name>
<dbReference type="PROSITE" id="PS50924">
    <property type="entry name" value="MHYT"/>
    <property type="match status" value="1"/>
</dbReference>
<dbReference type="GO" id="GO:0016301">
    <property type="term" value="F:kinase activity"/>
    <property type="evidence" value="ECO:0007669"/>
    <property type="project" value="UniProtKB-KW"/>
</dbReference>
<dbReference type="Pfam" id="PF03707">
    <property type="entry name" value="MHYT"/>
    <property type="match status" value="2"/>
</dbReference>
<keyword evidence="1" id="KW-0812">Transmembrane</keyword>
<sequence length="258" mass="26620">MTPLVVGQLLSPEYTPGMVALSFLISFAGSLVALICARRMIGADGKPNLAVVACAAVALGGIGIWSMHFIGMLAYRLPVPVSYNMPLTVVSLVAAILISGIALYMAGGRRHFSRSGWLAGSLLAGLGVCVMHYMGMYAMNMRASISFDIATVALSALIAVTAAAAALWLAFNLRRFTHQVAAAAVMGVAVCTMHYVGMSAASMICTASAPADALAIGGSSMGLIVFGTAGAVLIFIYWVVTGSSLDTPVAAGRRPRLN</sequence>
<dbReference type="GO" id="GO:0016020">
    <property type="term" value="C:membrane"/>
    <property type="evidence" value="ECO:0007669"/>
    <property type="project" value="UniProtKB-UniRule"/>
</dbReference>
<protein>
    <submittedName>
        <fullName evidence="3">Histidine kinase</fullName>
    </submittedName>
</protein>
<gene>
    <name evidence="3" type="ORF">A3K87_28335</name>
</gene>
<evidence type="ECO:0000256" key="1">
    <source>
        <dbReference type="PROSITE-ProRule" id="PRU00244"/>
    </source>
</evidence>
<evidence type="ECO:0000313" key="4">
    <source>
        <dbReference type="Proteomes" id="UP000077852"/>
    </source>
</evidence>
<feature type="transmembrane region" description="Helical" evidence="1">
    <location>
        <begin position="20"/>
        <end position="37"/>
    </location>
</feature>
<feature type="transmembrane region" description="Helical" evidence="1">
    <location>
        <begin position="49"/>
        <end position="75"/>
    </location>
</feature>